<gene>
    <name evidence="1" type="ORF">OW255_02770</name>
</gene>
<dbReference type="CDD" id="cd00090">
    <property type="entry name" value="HTH_ARSR"/>
    <property type="match status" value="1"/>
</dbReference>
<dbReference type="EMBL" id="CP113524">
    <property type="protein sequence ID" value="WAJ24467.1"/>
    <property type="molecule type" value="Genomic_DNA"/>
</dbReference>
<dbReference type="SUPFAM" id="SSF46785">
    <property type="entry name" value="Winged helix' DNA-binding domain"/>
    <property type="match status" value="1"/>
</dbReference>
<dbReference type="Proteomes" id="UP001163115">
    <property type="component" value="Chromosome"/>
</dbReference>
<sequence length="191" mass="22155">MEKVILSTKKELEIYMNPVRQQLLRILELSKEPLTPKMISDKMGISASSVQHHIGKLMSLGLLELDHTRQINGITAKFYKSSYAMVQIGLEHNDQWTSQREVYLQEKVAQAYEGFISNKRKVLDSGQEVRPDMVHQFGDIITGVMHLTEEESKELFQMISRYLKAHDKPSEEKSPWEYALILYQAKEDLDE</sequence>
<dbReference type="Pfam" id="PF12840">
    <property type="entry name" value="HTH_20"/>
    <property type="match status" value="1"/>
</dbReference>
<dbReference type="InterPro" id="IPR036388">
    <property type="entry name" value="WH-like_DNA-bd_sf"/>
</dbReference>
<dbReference type="RefSeq" id="WP_024837428.1">
    <property type="nucleotide sequence ID" value="NZ_CP113524.1"/>
</dbReference>
<dbReference type="Gene3D" id="1.10.10.10">
    <property type="entry name" value="Winged helix-like DNA-binding domain superfamily/Winged helix DNA-binding domain"/>
    <property type="match status" value="1"/>
</dbReference>
<keyword evidence="2" id="KW-1185">Reference proteome</keyword>
<protein>
    <submittedName>
        <fullName evidence="1">Helix-turn-helix domain-containing protein</fullName>
    </submittedName>
</protein>
<reference evidence="1" key="1">
    <citation type="submission" date="2022-11" db="EMBL/GenBank/DDBJ databases">
        <title>Lacrimispora xylanolytica sy1, complete genome.</title>
        <authorList>
            <person name="Choi S."/>
        </authorList>
    </citation>
    <scope>NUCLEOTIDE SEQUENCE</scope>
    <source>
        <strain evidence="1">Sy1</strain>
    </source>
</reference>
<dbReference type="InterPro" id="IPR036390">
    <property type="entry name" value="WH_DNA-bd_sf"/>
</dbReference>
<name>A0ABY7ADB7_9FIRM</name>
<dbReference type="InterPro" id="IPR011991">
    <property type="entry name" value="ArsR-like_HTH"/>
</dbReference>
<proteinExistence type="predicted"/>
<evidence type="ECO:0000313" key="1">
    <source>
        <dbReference type="EMBL" id="WAJ24467.1"/>
    </source>
</evidence>
<accession>A0ABY7ADB7</accession>
<organism evidence="1 2">
    <name type="scientific">Lacrimispora xylanolytica</name>
    <dbReference type="NCBI Taxonomy" id="29375"/>
    <lineage>
        <taxon>Bacteria</taxon>
        <taxon>Bacillati</taxon>
        <taxon>Bacillota</taxon>
        <taxon>Clostridia</taxon>
        <taxon>Lachnospirales</taxon>
        <taxon>Lachnospiraceae</taxon>
        <taxon>Lacrimispora</taxon>
    </lineage>
</organism>
<evidence type="ECO:0000313" key="2">
    <source>
        <dbReference type="Proteomes" id="UP001163115"/>
    </source>
</evidence>